<name>I8UA81_9BACL</name>
<dbReference type="SUPFAM" id="SSF53335">
    <property type="entry name" value="S-adenosyl-L-methionine-dependent methyltransferases"/>
    <property type="match status" value="1"/>
</dbReference>
<keyword evidence="3" id="KW-1185">Reference proteome</keyword>
<dbReference type="STRING" id="1196324.A374_19325"/>
<gene>
    <name evidence="2" type="ORF">A374_19325</name>
</gene>
<dbReference type="InterPro" id="IPR013216">
    <property type="entry name" value="Methyltransf_11"/>
</dbReference>
<dbReference type="RefSeq" id="WP_007203929.1">
    <property type="nucleotide sequence ID" value="NZ_AKKV01000053.1"/>
</dbReference>
<dbReference type="AlphaFoldDB" id="I8UA81"/>
<dbReference type="PATRIC" id="fig|1196324.3.peg.3926"/>
<dbReference type="CDD" id="cd02440">
    <property type="entry name" value="AdoMet_MTases"/>
    <property type="match status" value="1"/>
</dbReference>
<dbReference type="Pfam" id="PF08241">
    <property type="entry name" value="Methyltransf_11"/>
    <property type="match status" value="1"/>
</dbReference>
<evidence type="ECO:0000313" key="2">
    <source>
        <dbReference type="EMBL" id="EIT83703.1"/>
    </source>
</evidence>
<reference evidence="2 3" key="1">
    <citation type="journal article" date="2012" name="J. Bacteriol.">
        <title>Genome of Bacillus macauensis ZFHKF-1, a Long-Chain-Forming Bacterium.</title>
        <authorList>
            <person name="Cai L."/>
            <person name="Zhang T."/>
        </authorList>
    </citation>
    <scope>NUCLEOTIDE SEQUENCE [LARGE SCALE GENOMIC DNA]</scope>
    <source>
        <strain evidence="2 3">ZFHKF-1</strain>
    </source>
</reference>
<organism evidence="2 3">
    <name type="scientific">Fictibacillus macauensis ZFHKF-1</name>
    <dbReference type="NCBI Taxonomy" id="1196324"/>
    <lineage>
        <taxon>Bacteria</taxon>
        <taxon>Bacillati</taxon>
        <taxon>Bacillota</taxon>
        <taxon>Bacilli</taxon>
        <taxon>Bacillales</taxon>
        <taxon>Fictibacillaceae</taxon>
        <taxon>Fictibacillus</taxon>
    </lineage>
</organism>
<dbReference type="eggNOG" id="COG2227">
    <property type="taxonomic scope" value="Bacteria"/>
</dbReference>
<dbReference type="PANTHER" id="PTHR43861:SF1">
    <property type="entry name" value="TRANS-ACONITATE 2-METHYLTRANSFERASE"/>
    <property type="match status" value="1"/>
</dbReference>
<dbReference type="Proteomes" id="UP000004080">
    <property type="component" value="Unassembled WGS sequence"/>
</dbReference>
<evidence type="ECO:0000313" key="3">
    <source>
        <dbReference type="Proteomes" id="UP000004080"/>
    </source>
</evidence>
<dbReference type="Gene3D" id="3.40.50.150">
    <property type="entry name" value="Vaccinia Virus protein VP39"/>
    <property type="match status" value="1"/>
</dbReference>
<protein>
    <recommendedName>
        <fullName evidence="1">Methyltransferase type 11 domain-containing protein</fullName>
    </recommendedName>
</protein>
<accession>I8UA81</accession>
<dbReference type="EMBL" id="AKKV01000053">
    <property type="protein sequence ID" value="EIT83703.1"/>
    <property type="molecule type" value="Genomic_DNA"/>
</dbReference>
<proteinExistence type="predicted"/>
<comment type="caution">
    <text evidence="2">The sequence shown here is derived from an EMBL/GenBank/DDBJ whole genome shotgun (WGS) entry which is preliminary data.</text>
</comment>
<dbReference type="PANTHER" id="PTHR43861">
    <property type="entry name" value="TRANS-ACONITATE 2-METHYLTRANSFERASE-RELATED"/>
    <property type="match status" value="1"/>
</dbReference>
<dbReference type="InterPro" id="IPR029063">
    <property type="entry name" value="SAM-dependent_MTases_sf"/>
</dbReference>
<feature type="domain" description="Methyltransferase type 11" evidence="1">
    <location>
        <begin position="61"/>
        <end position="152"/>
    </location>
</feature>
<sequence length="261" mass="29222">MEQNKQAWNEKSYEAWTYRFGTPQQAAEKIKKDPTKRLSPLYEYMGDVSGKKIVNVLGSHGSKAVALSLLGADVTVIDLSEPNKRYAEELAQAAGTSIRYVCSDVLHLPTEELTGDYDLVLTENGILHYFTDLAPFFATIRQLLKPGGRLILQDFHPISTKLISSQGKNQASRKHKVAGNYFSEALETTDISYAKFLPELQYATAQERKPYEVQIRKWTLGEIVTAIGQARLLITNLQEEGHAGDFDHGIPKTFIIEAECL</sequence>
<dbReference type="GO" id="GO:0008757">
    <property type="term" value="F:S-adenosylmethionine-dependent methyltransferase activity"/>
    <property type="evidence" value="ECO:0007669"/>
    <property type="project" value="InterPro"/>
</dbReference>
<evidence type="ECO:0000259" key="1">
    <source>
        <dbReference type="Pfam" id="PF08241"/>
    </source>
</evidence>